<gene>
    <name evidence="1" type="ORF">GCM10011361_20380</name>
</gene>
<name>A0ABQ1R0B6_9FLAO</name>
<protein>
    <submittedName>
        <fullName evidence="1">Uncharacterized protein</fullName>
    </submittedName>
</protein>
<accession>A0ABQ1R0B6</accession>
<evidence type="ECO:0000313" key="1">
    <source>
        <dbReference type="EMBL" id="GGD53611.1"/>
    </source>
</evidence>
<dbReference type="EMBL" id="BMFH01000001">
    <property type="protein sequence ID" value="GGD53611.1"/>
    <property type="molecule type" value="Genomic_DNA"/>
</dbReference>
<sequence length="132" mass="15308">MLSRSDIVTSLISDYEDGKISLEKALSSINENTNQPIDQNDLNNYWRSESLEDFVAKLTYESITDWQNIDDQKALELIEETKLHWDNISVRERNCEALEKRYAKTSGYLISIIVQTKEDILSNLKKDSAIYL</sequence>
<dbReference type="RefSeq" id="WP_188370567.1">
    <property type="nucleotide sequence ID" value="NZ_BMFH01000001.1"/>
</dbReference>
<comment type="caution">
    <text evidence="1">The sequence shown here is derived from an EMBL/GenBank/DDBJ whole genome shotgun (WGS) entry which is preliminary data.</text>
</comment>
<dbReference type="Proteomes" id="UP000625780">
    <property type="component" value="Unassembled WGS sequence"/>
</dbReference>
<proteinExistence type="predicted"/>
<evidence type="ECO:0000313" key="2">
    <source>
        <dbReference type="Proteomes" id="UP000625780"/>
    </source>
</evidence>
<organism evidence="1 2">
    <name type="scientific">Muriicola marianensis</name>
    <dbReference type="NCBI Taxonomy" id="1324801"/>
    <lineage>
        <taxon>Bacteria</taxon>
        <taxon>Pseudomonadati</taxon>
        <taxon>Bacteroidota</taxon>
        <taxon>Flavobacteriia</taxon>
        <taxon>Flavobacteriales</taxon>
        <taxon>Flavobacteriaceae</taxon>
        <taxon>Muriicola</taxon>
    </lineage>
</organism>
<reference evidence="2" key="1">
    <citation type="journal article" date="2019" name="Int. J. Syst. Evol. Microbiol.">
        <title>The Global Catalogue of Microorganisms (GCM) 10K type strain sequencing project: providing services to taxonomists for standard genome sequencing and annotation.</title>
        <authorList>
            <consortium name="The Broad Institute Genomics Platform"/>
            <consortium name="The Broad Institute Genome Sequencing Center for Infectious Disease"/>
            <person name="Wu L."/>
            <person name="Ma J."/>
        </authorList>
    </citation>
    <scope>NUCLEOTIDE SEQUENCE [LARGE SCALE GENOMIC DNA]</scope>
    <source>
        <strain evidence="2">CGMCC 1.12606</strain>
    </source>
</reference>
<keyword evidence="2" id="KW-1185">Reference proteome</keyword>